<dbReference type="InterPro" id="IPR011075">
    <property type="entry name" value="TetR_C"/>
</dbReference>
<dbReference type="Proteomes" id="UP001597542">
    <property type="component" value="Unassembled WGS sequence"/>
</dbReference>
<dbReference type="SUPFAM" id="SSF48498">
    <property type="entry name" value="Tetracyclin repressor-like, C-terminal domain"/>
    <property type="match status" value="1"/>
</dbReference>
<accession>A0ABW5I358</accession>
<feature type="DNA-binding region" description="H-T-H motif" evidence="4">
    <location>
        <begin position="40"/>
        <end position="59"/>
    </location>
</feature>
<keyword evidence="2 4" id="KW-0238">DNA-binding</keyword>
<dbReference type="InterPro" id="IPR009057">
    <property type="entry name" value="Homeodomain-like_sf"/>
</dbReference>
<dbReference type="PROSITE" id="PS50977">
    <property type="entry name" value="HTH_TETR_2"/>
    <property type="match status" value="1"/>
</dbReference>
<keyword evidence="3" id="KW-0804">Transcription</keyword>
<keyword evidence="1" id="KW-0805">Transcription regulation</keyword>
<feature type="domain" description="HTH tetR-type" evidence="5">
    <location>
        <begin position="17"/>
        <end position="77"/>
    </location>
</feature>
<dbReference type="EMBL" id="JBHUKQ010000014">
    <property type="protein sequence ID" value="MFD2483751.1"/>
    <property type="molecule type" value="Genomic_DNA"/>
</dbReference>
<dbReference type="InterPro" id="IPR001647">
    <property type="entry name" value="HTH_TetR"/>
</dbReference>
<evidence type="ECO:0000256" key="1">
    <source>
        <dbReference type="ARBA" id="ARBA00023015"/>
    </source>
</evidence>
<evidence type="ECO:0000313" key="6">
    <source>
        <dbReference type="EMBL" id="MFD2483751.1"/>
    </source>
</evidence>
<evidence type="ECO:0000256" key="4">
    <source>
        <dbReference type="PROSITE-ProRule" id="PRU00335"/>
    </source>
</evidence>
<dbReference type="PRINTS" id="PR00455">
    <property type="entry name" value="HTHTETR"/>
</dbReference>
<evidence type="ECO:0000313" key="7">
    <source>
        <dbReference type="Proteomes" id="UP001597542"/>
    </source>
</evidence>
<dbReference type="Pfam" id="PF00440">
    <property type="entry name" value="TetR_N"/>
    <property type="match status" value="1"/>
</dbReference>
<evidence type="ECO:0000256" key="2">
    <source>
        <dbReference type="ARBA" id="ARBA00023125"/>
    </source>
</evidence>
<dbReference type="PANTHER" id="PTHR47506:SF3">
    <property type="entry name" value="HTH-TYPE TRANSCRIPTIONAL REGULATOR LMRA"/>
    <property type="match status" value="1"/>
</dbReference>
<sequence length="205" mass="22481">MDAKTGPGVDAASGKRRNKGELLVQSMQELLWERGYAGATPAEVQRRAGAGQGSMYHFFRGKAELARAAELGMGEDLKREVEQRFAGQRSLLGRIEAYLAPDGVVTRGCRLGRLVQEEEVASTPELMAPIAETYGWIQERLEEVLAEGVEQGELRPDADVRALAVTILAIRQGAYTLARLADSDEPFRQSVKAVSQLLETARPER</sequence>
<keyword evidence="7" id="KW-1185">Reference proteome</keyword>
<dbReference type="Pfam" id="PF16925">
    <property type="entry name" value="TetR_C_13"/>
    <property type="match status" value="1"/>
</dbReference>
<dbReference type="SUPFAM" id="SSF46689">
    <property type="entry name" value="Homeodomain-like"/>
    <property type="match status" value="1"/>
</dbReference>
<organism evidence="6 7">
    <name type="scientific">Amycolatopsis albidoflavus</name>
    <dbReference type="NCBI Taxonomy" id="102226"/>
    <lineage>
        <taxon>Bacteria</taxon>
        <taxon>Bacillati</taxon>
        <taxon>Actinomycetota</taxon>
        <taxon>Actinomycetes</taxon>
        <taxon>Pseudonocardiales</taxon>
        <taxon>Pseudonocardiaceae</taxon>
        <taxon>Amycolatopsis</taxon>
    </lineage>
</organism>
<comment type="caution">
    <text evidence="6">The sequence shown here is derived from an EMBL/GenBank/DDBJ whole genome shotgun (WGS) entry which is preliminary data.</text>
</comment>
<evidence type="ECO:0000256" key="3">
    <source>
        <dbReference type="ARBA" id="ARBA00023163"/>
    </source>
</evidence>
<dbReference type="InterPro" id="IPR036271">
    <property type="entry name" value="Tet_transcr_reg_TetR-rel_C_sf"/>
</dbReference>
<dbReference type="Gene3D" id="1.10.357.10">
    <property type="entry name" value="Tetracycline Repressor, domain 2"/>
    <property type="match status" value="1"/>
</dbReference>
<evidence type="ECO:0000259" key="5">
    <source>
        <dbReference type="PROSITE" id="PS50977"/>
    </source>
</evidence>
<protein>
    <submittedName>
        <fullName evidence="6">TetR/AcrR family transcriptional regulator</fullName>
    </submittedName>
</protein>
<proteinExistence type="predicted"/>
<dbReference type="PANTHER" id="PTHR47506">
    <property type="entry name" value="TRANSCRIPTIONAL REGULATORY PROTEIN"/>
    <property type="match status" value="1"/>
</dbReference>
<dbReference type="RefSeq" id="WP_344284294.1">
    <property type="nucleotide sequence ID" value="NZ_BAAAHV010000022.1"/>
</dbReference>
<gene>
    <name evidence="6" type="ORF">ACFSUT_25965</name>
</gene>
<reference evidence="7" key="1">
    <citation type="journal article" date="2019" name="Int. J. Syst. Evol. Microbiol.">
        <title>The Global Catalogue of Microorganisms (GCM) 10K type strain sequencing project: providing services to taxonomists for standard genome sequencing and annotation.</title>
        <authorList>
            <consortium name="The Broad Institute Genomics Platform"/>
            <consortium name="The Broad Institute Genome Sequencing Center for Infectious Disease"/>
            <person name="Wu L."/>
            <person name="Ma J."/>
        </authorList>
    </citation>
    <scope>NUCLEOTIDE SEQUENCE [LARGE SCALE GENOMIC DNA]</scope>
    <source>
        <strain evidence="7">CGMCC 4.7638</strain>
    </source>
</reference>
<name>A0ABW5I358_9PSEU</name>